<keyword evidence="2" id="KW-1185">Reference proteome</keyword>
<proteinExistence type="predicted"/>
<protein>
    <submittedName>
        <fullName evidence="1">Amino acid--[acyl-carrier-protein] ligase 1</fullName>
    </submittedName>
</protein>
<keyword evidence="1" id="KW-0436">Ligase</keyword>
<gene>
    <name evidence="1" type="ORF">GCM10011505_37370</name>
</gene>
<name>A0ABQ1IUN8_9PROT</name>
<dbReference type="Gene3D" id="3.30.930.10">
    <property type="entry name" value="Bira Bifunctional Protein, Domain 2"/>
    <property type="match status" value="1"/>
</dbReference>
<evidence type="ECO:0000313" key="1">
    <source>
        <dbReference type="EMBL" id="GGB52918.1"/>
    </source>
</evidence>
<dbReference type="RefSeq" id="WP_188580674.1">
    <property type="nucleotide sequence ID" value="NZ_BMDZ01000052.1"/>
</dbReference>
<dbReference type="Proteomes" id="UP000603352">
    <property type="component" value="Unassembled WGS sequence"/>
</dbReference>
<organism evidence="1 2">
    <name type="scientific">Tistrella bauzanensis</name>
    <dbReference type="NCBI Taxonomy" id="657419"/>
    <lineage>
        <taxon>Bacteria</taxon>
        <taxon>Pseudomonadati</taxon>
        <taxon>Pseudomonadota</taxon>
        <taxon>Alphaproteobacteria</taxon>
        <taxon>Geminicoccales</taxon>
        <taxon>Geminicoccaceae</taxon>
        <taxon>Tistrella</taxon>
    </lineage>
</organism>
<accession>A0ABQ1IUN8</accession>
<dbReference type="EMBL" id="BMDZ01000052">
    <property type="protein sequence ID" value="GGB52918.1"/>
    <property type="molecule type" value="Genomic_DNA"/>
</dbReference>
<reference evidence="2" key="1">
    <citation type="journal article" date="2019" name="Int. J. Syst. Evol. Microbiol.">
        <title>The Global Catalogue of Microorganisms (GCM) 10K type strain sequencing project: providing services to taxonomists for standard genome sequencing and annotation.</title>
        <authorList>
            <consortium name="The Broad Institute Genomics Platform"/>
            <consortium name="The Broad Institute Genome Sequencing Center for Infectious Disease"/>
            <person name="Wu L."/>
            <person name="Ma J."/>
        </authorList>
    </citation>
    <scope>NUCLEOTIDE SEQUENCE [LARGE SCALE GENOMIC DNA]</scope>
    <source>
        <strain evidence="2">CGMCC 1.10188</strain>
    </source>
</reference>
<dbReference type="InterPro" id="IPR045864">
    <property type="entry name" value="aa-tRNA-synth_II/BPL/LPL"/>
</dbReference>
<evidence type="ECO:0000313" key="2">
    <source>
        <dbReference type="Proteomes" id="UP000603352"/>
    </source>
</evidence>
<comment type="caution">
    <text evidence="1">The sequence shown here is derived from an EMBL/GenBank/DDBJ whole genome shotgun (WGS) entry which is preliminary data.</text>
</comment>
<dbReference type="GO" id="GO:0016874">
    <property type="term" value="F:ligase activity"/>
    <property type="evidence" value="ECO:0007669"/>
    <property type="project" value="UniProtKB-KW"/>
</dbReference>
<dbReference type="SUPFAM" id="SSF55681">
    <property type="entry name" value="Class II aaRS and biotin synthetases"/>
    <property type="match status" value="1"/>
</dbReference>
<sequence length="281" mass="31137">MDTSPLFQAVDGFAVLSAEGMAVQQALERWILGRAGEVGAEQMRFPYLLPLRDLARFDYFHNFPHLGLCACTVSERRWTAYSDNDPAATADRIPAADLDDAAFALPPAACYNVYLHARGQDLGQDRVITTVAQCFRNETHYKGLERLRGFTMREIVRIGLPASITAHLGHFRQRILGLGQVLGLDLKIEVATDPFFDRSSDRALAAGLFPTKEEFVFDGTLAIASLNYHRNFFGERCGITINGTVASTGCVAFGLERWLHALDRRFEGDARRIVQAIGDAP</sequence>